<dbReference type="PROSITE" id="PS51186">
    <property type="entry name" value="GNAT"/>
    <property type="match status" value="1"/>
</dbReference>
<gene>
    <name evidence="2" type="ORF">L0C25_23430</name>
</gene>
<reference evidence="2" key="1">
    <citation type="submission" date="2022-01" db="EMBL/GenBank/DDBJ databases">
        <title>Nocardioidaceae gen. sp. A5X3R13.</title>
        <authorList>
            <person name="Lopez Marin M.A."/>
            <person name="Uhlik O."/>
        </authorList>
    </citation>
    <scope>NUCLEOTIDE SEQUENCE</scope>
    <source>
        <strain evidence="2">A5X3R13</strain>
    </source>
</reference>
<dbReference type="Pfam" id="PF00583">
    <property type="entry name" value="Acetyltransf_1"/>
    <property type="match status" value="1"/>
</dbReference>
<dbReference type="RefSeq" id="WP_271634259.1">
    <property type="nucleotide sequence ID" value="NZ_CP094970.1"/>
</dbReference>
<dbReference type="AlphaFoldDB" id="A0AA46THG0"/>
<dbReference type="SUPFAM" id="SSF55729">
    <property type="entry name" value="Acyl-CoA N-acyltransferases (Nat)"/>
    <property type="match status" value="1"/>
</dbReference>
<keyword evidence="3" id="KW-1185">Reference proteome</keyword>
<dbReference type="EMBL" id="CP094970">
    <property type="protein sequence ID" value="UYM05424.1"/>
    <property type="molecule type" value="Genomic_DNA"/>
</dbReference>
<dbReference type="InterPro" id="IPR000182">
    <property type="entry name" value="GNAT_dom"/>
</dbReference>
<proteinExistence type="predicted"/>
<evidence type="ECO:0000259" key="1">
    <source>
        <dbReference type="PROSITE" id="PS51186"/>
    </source>
</evidence>
<evidence type="ECO:0000313" key="3">
    <source>
        <dbReference type="Proteomes" id="UP001164390"/>
    </source>
</evidence>
<organism evidence="2 3">
    <name type="scientific">Solicola gregarius</name>
    <dbReference type="NCBI Taxonomy" id="2908642"/>
    <lineage>
        <taxon>Bacteria</taxon>
        <taxon>Bacillati</taxon>
        <taxon>Actinomycetota</taxon>
        <taxon>Actinomycetes</taxon>
        <taxon>Propionibacteriales</taxon>
        <taxon>Nocardioidaceae</taxon>
        <taxon>Solicola</taxon>
    </lineage>
</organism>
<dbReference type="Proteomes" id="UP001164390">
    <property type="component" value="Chromosome"/>
</dbReference>
<dbReference type="KEGG" id="sgrg:L0C25_23430"/>
<sequence length="296" mass="32504">MTLDMTVRPMRTGDINAAEALTGSTFHALDVATNPADWPAPEARSDDRRSAWRDRCAHFLAYDAPGCWVAEDDEGLVGVATSLRRETMWMLSSFAVRGGAQGKGVGSRLLEAALAYSQGCVRGMIDASQDPRAVRRYHQAGFTIHPHMLVHGVVDRSRIPVVEHVRDGSLGDLDLMNSIDRQTRDAAHLVDHEFMAAEFALRVVDDSTGSGYVYILPSGGAYLLAATNRRTASRLLWDALAAVPEGEQVTVDHLTGEQDWAIDVAMEARLSVYQRGYLALRFMKPPAPYVPSPHFL</sequence>
<dbReference type="InterPro" id="IPR016181">
    <property type="entry name" value="Acyl_CoA_acyltransferase"/>
</dbReference>
<accession>A0AA46THG0</accession>
<name>A0AA46THG0_9ACTN</name>
<dbReference type="GO" id="GO:0016747">
    <property type="term" value="F:acyltransferase activity, transferring groups other than amino-acyl groups"/>
    <property type="evidence" value="ECO:0007669"/>
    <property type="project" value="InterPro"/>
</dbReference>
<protein>
    <submittedName>
        <fullName evidence="2">GNAT family N-acetyltransferase</fullName>
    </submittedName>
</protein>
<feature type="domain" description="N-acetyltransferase" evidence="1">
    <location>
        <begin position="5"/>
        <end position="160"/>
    </location>
</feature>
<dbReference type="CDD" id="cd04301">
    <property type="entry name" value="NAT_SF"/>
    <property type="match status" value="1"/>
</dbReference>
<dbReference type="Gene3D" id="3.40.630.30">
    <property type="match status" value="1"/>
</dbReference>
<evidence type="ECO:0000313" key="2">
    <source>
        <dbReference type="EMBL" id="UYM05424.1"/>
    </source>
</evidence>